<feature type="region of interest" description="Disordered" evidence="6">
    <location>
        <begin position="311"/>
        <end position="337"/>
    </location>
</feature>
<dbReference type="OrthoDB" id="10256043at2759"/>
<dbReference type="RefSeq" id="XP_033816837.1">
    <property type="nucleotide sequence ID" value="XM_033960946.1"/>
</dbReference>
<dbReference type="GO" id="GO:0005078">
    <property type="term" value="F:MAP-kinase scaffold activity"/>
    <property type="evidence" value="ECO:0007669"/>
    <property type="project" value="InterPro"/>
</dbReference>
<comment type="subcellular location">
    <subcellularLocation>
        <location evidence="1">Cytoplasm</location>
    </subcellularLocation>
</comment>
<dbReference type="GO" id="GO:0019894">
    <property type="term" value="F:kinesin binding"/>
    <property type="evidence" value="ECO:0007669"/>
    <property type="project" value="TreeGrafter"/>
</dbReference>
<comment type="similarity">
    <text evidence="2">Belongs to the JIP scaffold family.</text>
</comment>
<evidence type="ECO:0000313" key="12">
    <source>
        <dbReference type="RefSeq" id="XP_033816837.1"/>
    </source>
</evidence>
<evidence type="ECO:0000313" key="10">
    <source>
        <dbReference type="RefSeq" id="XP_033816835.1"/>
    </source>
</evidence>
<evidence type="ECO:0000313" key="13">
    <source>
        <dbReference type="RefSeq" id="XP_033816838.1"/>
    </source>
</evidence>
<feature type="region of interest" description="Disordered" evidence="6">
    <location>
        <begin position="439"/>
        <end position="460"/>
    </location>
</feature>
<evidence type="ECO:0000256" key="4">
    <source>
        <dbReference type="ARBA" id="ARBA00023054"/>
    </source>
</evidence>
<evidence type="ECO:0000313" key="9">
    <source>
        <dbReference type="Proteomes" id="UP000515159"/>
    </source>
</evidence>
<evidence type="ECO:0000256" key="6">
    <source>
        <dbReference type="SAM" id="MobiDB-lite"/>
    </source>
</evidence>
<dbReference type="KEGG" id="gsh:117367885"/>
<dbReference type="InterPro" id="IPR015943">
    <property type="entry name" value="WD40/YVTN_repeat-like_dom_sf"/>
</dbReference>
<dbReference type="PROSITE" id="PS51776">
    <property type="entry name" value="RH1"/>
    <property type="match status" value="1"/>
</dbReference>
<dbReference type="Pfam" id="PF16471">
    <property type="entry name" value="JIP_LZII"/>
    <property type="match status" value="1"/>
</dbReference>
<feature type="region of interest" description="Disordered" evidence="6">
    <location>
        <begin position="222"/>
        <end position="243"/>
    </location>
</feature>
<feature type="domain" description="RH1" evidence="7">
    <location>
        <begin position="8"/>
        <end position="96"/>
    </location>
</feature>
<evidence type="ECO:0000256" key="2">
    <source>
        <dbReference type="ARBA" id="ARBA00009866"/>
    </source>
</evidence>
<evidence type="ECO:0000256" key="3">
    <source>
        <dbReference type="ARBA" id="ARBA00022490"/>
    </source>
</evidence>
<keyword evidence="9" id="KW-1185">Reference proteome</keyword>
<dbReference type="AlphaFoldDB" id="A0A6P8SEW2"/>
<dbReference type="PANTHER" id="PTHR13886:SF7">
    <property type="entry name" value="C-JUN-AMINO-TERMINAL KINASE-INTERACTING PROTEIN 4-LIKE ISOFORM X1"/>
    <property type="match status" value="1"/>
</dbReference>
<dbReference type="InterPro" id="IPR034743">
    <property type="entry name" value="RH1"/>
</dbReference>
<dbReference type="InterPro" id="IPR034744">
    <property type="entry name" value="RH2"/>
</dbReference>
<dbReference type="Proteomes" id="UP000515159">
    <property type="component" value="Chromosome 10"/>
</dbReference>
<protein>
    <submittedName>
        <fullName evidence="10 11">C-Jun-amino-terminal kinase-interacting protein 4-like isoform X1</fullName>
    </submittedName>
</protein>
<dbReference type="GO" id="GO:0008432">
    <property type="term" value="F:JUN kinase binding"/>
    <property type="evidence" value="ECO:0007669"/>
    <property type="project" value="TreeGrafter"/>
</dbReference>
<dbReference type="PROSITE" id="PS51777">
    <property type="entry name" value="RH2"/>
    <property type="match status" value="1"/>
</dbReference>
<evidence type="ECO:0000259" key="8">
    <source>
        <dbReference type="PROSITE" id="PS51777"/>
    </source>
</evidence>
<dbReference type="GO" id="GO:0016192">
    <property type="term" value="P:vesicle-mediated transport"/>
    <property type="evidence" value="ECO:0007669"/>
    <property type="project" value="TreeGrafter"/>
</dbReference>
<dbReference type="Pfam" id="PF09744">
    <property type="entry name" value="RH1"/>
    <property type="match status" value="1"/>
</dbReference>
<proteinExistence type="inferred from homology"/>
<dbReference type="GeneID" id="117367885"/>
<feature type="compositionally biased region" description="Basic and acidic residues" evidence="6">
    <location>
        <begin position="439"/>
        <end position="448"/>
    </location>
</feature>
<dbReference type="Gene3D" id="1.20.5.1000">
    <property type="entry name" value="arf6 gtpase in complex with a specific effector, jip4"/>
    <property type="match status" value="1"/>
</dbReference>
<feature type="compositionally biased region" description="Polar residues" evidence="6">
    <location>
        <begin position="223"/>
        <end position="238"/>
    </location>
</feature>
<name>A0A6P8SEW2_GEOSA</name>
<evidence type="ECO:0000256" key="1">
    <source>
        <dbReference type="ARBA" id="ARBA00004496"/>
    </source>
</evidence>
<accession>A0A6P8SEW2</accession>
<keyword evidence="3" id="KW-0963">Cytoplasm</keyword>
<feature type="compositionally biased region" description="Basic and acidic residues" evidence="6">
    <location>
        <begin position="315"/>
        <end position="328"/>
    </location>
</feature>
<feature type="coiled-coil region" evidence="5">
    <location>
        <begin position="62"/>
        <end position="163"/>
    </location>
</feature>
<dbReference type="RefSeq" id="XP_033816838.1">
    <property type="nucleotide sequence ID" value="XM_033960947.1"/>
</dbReference>
<dbReference type="GO" id="GO:0005737">
    <property type="term" value="C:cytoplasm"/>
    <property type="evidence" value="ECO:0007669"/>
    <property type="project" value="UniProtKB-SubCell"/>
</dbReference>
<dbReference type="InterPro" id="IPR011047">
    <property type="entry name" value="Quinoprotein_ADH-like_sf"/>
</dbReference>
<dbReference type="InterPro" id="IPR032486">
    <property type="entry name" value="JIP_LZII"/>
</dbReference>
<feature type="region of interest" description="Disordered" evidence="6">
    <location>
        <begin position="540"/>
        <end position="560"/>
    </location>
</feature>
<dbReference type="RefSeq" id="XP_033816836.1">
    <property type="nucleotide sequence ID" value="XM_033960945.1"/>
</dbReference>
<gene>
    <name evidence="10 11 12 13" type="primary">LOC117367885</name>
</gene>
<dbReference type="Pfam" id="PF19056">
    <property type="entry name" value="WD40_2"/>
    <property type="match status" value="1"/>
</dbReference>
<organism evidence="9 12">
    <name type="scientific">Geotrypetes seraphini</name>
    <name type="common">Gaboon caecilian</name>
    <name type="synonym">Caecilia seraphini</name>
    <dbReference type="NCBI Taxonomy" id="260995"/>
    <lineage>
        <taxon>Eukaryota</taxon>
        <taxon>Metazoa</taxon>
        <taxon>Chordata</taxon>
        <taxon>Craniata</taxon>
        <taxon>Vertebrata</taxon>
        <taxon>Euteleostomi</taxon>
        <taxon>Amphibia</taxon>
        <taxon>Gymnophiona</taxon>
        <taxon>Geotrypetes</taxon>
    </lineage>
</organism>
<evidence type="ECO:0000259" key="7">
    <source>
        <dbReference type="PROSITE" id="PS51776"/>
    </source>
</evidence>
<reference evidence="10 11" key="1">
    <citation type="submission" date="2025-04" db="UniProtKB">
        <authorList>
            <consortium name="RefSeq"/>
        </authorList>
    </citation>
    <scope>IDENTIFICATION</scope>
</reference>
<evidence type="ECO:0000313" key="11">
    <source>
        <dbReference type="RefSeq" id="XP_033816836.1"/>
    </source>
</evidence>
<feature type="domain" description="RH2" evidence="8">
    <location>
        <begin position="458"/>
        <end position="528"/>
    </location>
</feature>
<dbReference type="InterPro" id="IPR039911">
    <property type="entry name" value="JIP3/JIP4"/>
</dbReference>
<keyword evidence="4 5" id="KW-0175">Coiled coil</keyword>
<dbReference type="GO" id="GO:0030159">
    <property type="term" value="F:signaling receptor complex adaptor activity"/>
    <property type="evidence" value="ECO:0007669"/>
    <property type="project" value="TreeGrafter"/>
</dbReference>
<dbReference type="PANTHER" id="PTHR13886">
    <property type="entry name" value="JNK/SAPK-ASSOCIATED PROTEIN"/>
    <property type="match status" value="1"/>
</dbReference>
<dbReference type="Gene3D" id="2.130.10.10">
    <property type="entry name" value="YVTN repeat-like/Quinoprotein amine dehydrogenase"/>
    <property type="match status" value="1"/>
</dbReference>
<sequence>MESLEEVFGEDMEPGRGLELYDEIVMALSSSIYGELEKLIATYGQGAITGLMPLLVSVLEGLGEASAQAREQQEQLEMLREDHRRLLGQFEQERGAKRRAEERCMETEDSAEQEQRGYQASLASLESQRKLMELKARGYADQVASLEEQKAAVSKELNSLAQTHSKLTKSYQDLRYQRSLSLEAARQSGHSSPLPHSEKKTLLLEFQEAPSSLESITCHVCPESSSTDGEVAQSQTPDSPVGGLVLTKSSCPVQFGSEVNGQMLQDELKLEEGAPEKQESSVTERLLEVDEIINSTPELELTSELLKKSAPQWQAEKDLEEEKEKESKEDEYEERNTDSLFAEVSVTSPELITDVDEGADLQGAGSSLEALMAENATLRDMQTVVDVARKSLIARVEELTAEREGLRREVEALQQNLGRGQTKIRETEHEVQRLHQELEEARKQSREDSEADTPAAQRRRFTRAEMARVLMERNQYKERLMELQEAIRRTELLRVSKDVQNAQIRRSSFWKIFDRLFSSDAGERSSGSPPQLHALHSLSTVTYPNPTGTGGISSRDASQADGDIASVSARQQKREQYRQIRAHIWNEHGREQLHGWSYPPALARKEVQGGIGEAERIGGRIPALVQLRLLDQKDPSTKLWCATGMCSMDPERDARKQAKPSPSLVWICSRTHSVSEVMVIDASRSNHVVDQFVIPNSHILCVSSMPGYRLDLGDVPEADQEGVAAAVSATSSCLVTVWFGTQEGRLYIHPAVSDWRKCVRTAQLKDAIHSLVHTRDRAIAALGDGTLAIFHRNASRQWDLEAPRVVELGRPPQSIRCAVTVGDKVWCGYRNRIYVVDPCMAKIEKWFEATLHPERQVRHMAAAGDGVWASARLDATLRLFHAQTGQILQKLPLEPLVQRMLGCSTFGAPFTHVSALEVQCNRLWIGTMGGTVLSIPFSAGFSNHSNSLMVPKGTPNDSALTSPTVSYCDVDYAQICFHGHRDAVKFFVAVPGCISTGLSEARETVSTLEHGGGTQGTVLVMSGGEGYINLRIGDDTGDTDEGFGDLLLTNPRHRRAERSHLIVWQVQT</sequence>
<dbReference type="SUPFAM" id="SSF50998">
    <property type="entry name" value="Quinoprotein alcohol dehydrogenase-like"/>
    <property type="match status" value="1"/>
</dbReference>
<evidence type="ECO:0000256" key="5">
    <source>
        <dbReference type="SAM" id="Coils"/>
    </source>
</evidence>
<dbReference type="RefSeq" id="XP_033816835.1">
    <property type="nucleotide sequence ID" value="XM_033960944.1"/>
</dbReference>